<reference evidence="3 4" key="1">
    <citation type="journal article" date="2019" name="Sci. Transl. Med.">
        <title>Quorum sensing between bacterial species on the skin protects against epidermal injury in atopic dermatitis.</title>
        <authorList>
            <person name="Williams M.R."/>
        </authorList>
    </citation>
    <scope>NUCLEOTIDE SEQUENCE [LARGE SCALE GENOMIC DNA]</scope>
    <source>
        <strain evidence="3 4">E7</strain>
    </source>
</reference>
<keyword evidence="3" id="KW-0808">Transferase</keyword>
<dbReference type="InterPro" id="IPR024754">
    <property type="entry name" value="DNA_PolC-like_N_II"/>
</dbReference>
<sequence length="136" mass="15420">MSGNVLKVLVSNDIERNHFDKACNGSLVKAFRQCGFEIDKVVFETDSTNHDDDLASLEAHIQQEDEQSAREATEKLEKMKAEKAKQQDNNESTVEKCQIGKPIQIENIKPIESIIEEEFKVAIEGVIFDINLKELK</sequence>
<dbReference type="InterPro" id="IPR012677">
    <property type="entry name" value="Nucleotide-bd_a/b_plait_sf"/>
</dbReference>
<dbReference type="AlphaFoldDB" id="A0A4Q9VZI1"/>
<comment type="caution">
    <text evidence="3">The sequence shown here is derived from an EMBL/GenBank/DDBJ whole genome shotgun (WGS) entry which is preliminary data.</text>
</comment>
<evidence type="ECO:0000313" key="4">
    <source>
        <dbReference type="Proteomes" id="UP000293637"/>
    </source>
</evidence>
<dbReference type="RefSeq" id="WP_206170387.1">
    <property type="nucleotide sequence ID" value="NZ_SCHB01000355.1"/>
</dbReference>
<keyword evidence="3" id="KW-0548">Nucleotidyltransferase</keyword>
<feature type="domain" description="DNA polymerase III PolC-like N-terminal" evidence="2">
    <location>
        <begin position="2"/>
        <end position="88"/>
    </location>
</feature>
<keyword evidence="1" id="KW-0175">Coiled coil</keyword>
<dbReference type="Gene3D" id="3.30.70.330">
    <property type="match status" value="1"/>
</dbReference>
<dbReference type="GO" id="GO:0003887">
    <property type="term" value="F:DNA-directed DNA polymerase activity"/>
    <property type="evidence" value="ECO:0007669"/>
    <property type="project" value="UniProtKB-EC"/>
</dbReference>
<gene>
    <name evidence="3" type="primary">polC</name>
    <name evidence="3" type="ORF">EQ812_14220</name>
</gene>
<feature type="non-terminal residue" evidence="3">
    <location>
        <position position="136"/>
    </location>
</feature>
<accession>A0A4Q9VZI1</accession>
<evidence type="ECO:0000256" key="1">
    <source>
        <dbReference type="SAM" id="Coils"/>
    </source>
</evidence>
<evidence type="ECO:0000313" key="3">
    <source>
        <dbReference type="EMBL" id="TBW67912.1"/>
    </source>
</evidence>
<name>A0A4Q9VZI1_STALU</name>
<protein>
    <submittedName>
        <fullName evidence="3">PolC-type DNA polymerase III</fullName>
        <ecNumber evidence="3">2.7.7.7</ecNumber>
    </submittedName>
</protein>
<dbReference type="EC" id="2.7.7.7" evidence="3"/>
<dbReference type="Proteomes" id="UP000293637">
    <property type="component" value="Unassembled WGS sequence"/>
</dbReference>
<proteinExistence type="predicted"/>
<dbReference type="Pfam" id="PF11490">
    <property type="entry name" value="DNA_pol3_a_NII"/>
    <property type="match status" value="1"/>
</dbReference>
<organism evidence="3 4">
    <name type="scientific">Staphylococcus lugdunensis</name>
    <dbReference type="NCBI Taxonomy" id="28035"/>
    <lineage>
        <taxon>Bacteria</taxon>
        <taxon>Bacillati</taxon>
        <taxon>Bacillota</taxon>
        <taxon>Bacilli</taxon>
        <taxon>Bacillales</taxon>
        <taxon>Staphylococcaceae</taxon>
        <taxon>Staphylococcus</taxon>
    </lineage>
</organism>
<feature type="coiled-coil region" evidence="1">
    <location>
        <begin position="62"/>
        <end position="96"/>
    </location>
</feature>
<dbReference type="EMBL" id="SCHB01000355">
    <property type="protein sequence ID" value="TBW67912.1"/>
    <property type="molecule type" value="Genomic_DNA"/>
</dbReference>
<evidence type="ECO:0000259" key="2">
    <source>
        <dbReference type="Pfam" id="PF11490"/>
    </source>
</evidence>